<reference evidence="4" key="1">
    <citation type="journal article" date="2019" name="Int. J. Syst. Evol. Microbiol.">
        <title>The Global Catalogue of Microorganisms (GCM) 10K type strain sequencing project: providing services to taxonomists for standard genome sequencing and annotation.</title>
        <authorList>
            <consortium name="The Broad Institute Genomics Platform"/>
            <consortium name="The Broad Institute Genome Sequencing Center for Infectious Disease"/>
            <person name="Wu L."/>
            <person name="Ma J."/>
        </authorList>
    </citation>
    <scope>NUCLEOTIDE SEQUENCE [LARGE SCALE GENOMIC DNA]</scope>
    <source>
        <strain evidence="4">CCUG 51943</strain>
    </source>
</reference>
<dbReference type="Gene3D" id="3.40.50.720">
    <property type="entry name" value="NAD(P)-binding Rossmann-like Domain"/>
    <property type="match status" value="1"/>
</dbReference>
<dbReference type="Pfam" id="PF01370">
    <property type="entry name" value="Epimerase"/>
    <property type="match status" value="1"/>
</dbReference>
<name>A0ABW1QDR7_9CORY</name>
<evidence type="ECO:0000256" key="1">
    <source>
        <dbReference type="SAM" id="MobiDB-lite"/>
    </source>
</evidence>
<evidence type="ECO:0000259" key="2">
    <source>
        <dbReference type="Pfam" id="PF01370"/>
    </source>
</evidence>
<evidence type="ECO:0000313" key="3">
    <source>
        <dbReference type="EMBL" id="MFC6146345.1"/>
    </source>
</evidence>
<feature type="region of interest" description="Disordered" evidence="1">
    <location>
        <begin position="338"/>
        <end position="371"/>
    </location>
</feature>
<dbReference type="PANTHER" id="PTHR43245">
    <property type="entry name" value="BIFUNCTIONAL POLYMYXIN RESISTANCE PROTEIN ARNA"/>
    <property type="match status" value="1"/>
</dbReference>
<dbReference type="InterPro" id="IPR036291">
    <property type="entry name" value="NAD(P)-bd_dom_sf"/>
</dbReference>
<sequence>MKIAIVGATGNHGTALLRALHDTPEITGIVGIARRLPEEEPPYAGVEWHSIDIAGATPEEEAVAALSAAFAGADAVVHLAWLIQPNERRELLRRVNVEGTARVARAVAQAGVPHLLVASSVGAYSPDAARSGAAEPPLRDESWATGGVESSHYSVDKAAQEEVLDAFAAAHPDILLTRLRPGLTFQADAGSEIHGYFLGPLVPVRALRAGRPPILPVPKGIRLQAVHADDLARAYVAAILRKVGGAFNICADDVLGPQELADVIDHGRFVELSPALVRAGLLAAHKAGTVPADAGWLDMGLEVPLMDNSRAAAELGWRPTVSAADALSELLDGMIAGRGLPSPPLRPRDKDERLHPATGARTGHGAAAGGETVPEHYTKDLLELYLSDHLTGATAGVNRIEKMAADYIDTPMFAELSGVAAEIRSDRELLRTVIADLGLARKPYRQAVAWVGERVARLKSDGRVLERSPMTMLLEAELMRSAVNGKLGGWETLREHAEGLGLDPQVFEDLIDSSHRQLRTLEKVHAYARERALRDNRDTFWD</sequence>
<proteinExistence type="predicted"/>
<dbReference type="RefSeq" id="WP_377000832.1">
    <property type="nucleotide sequence ID" value="NZ_JBHSQE010000003.1"/>
</dbReference>
<gene>
    <name evidence="3" type="ORF">ACFPUZ_05945</name>
</gene>
<dbReference type="SUPFAM" id="SSF51735">
    <property type="entry name" value="NAD(P)-binding Rossmann-fold domains"/>
    <property type="match status" value="1"/>
</dbReference>
<dbReference type="InterPro" id="IPR001509">
    <property type="entry name" value="Epimerase_deHydtase"/>
</dbReference>
<dbReference type="Proteomes" id="UP001596244">
    <property type="component" value="Unassembled WGS sequence"/>
</dbReference>
<feature type="compositionally biased region" description="Basic and acidic residues" evidence="1">
    <location>
        <begin position="346"/>
        <end position="355"/>
    </location>
</feature>
<evidence type="ECO:0000313" key="4">
    <source>
        <dbReference type="Proteomes" id="UP001596244"/>
    </source>
</evidence>
<protein>
    <submittedName>
        <fullName evidence="3">NAD-dependent epimerase/dehydratase family protein</fullName>
    </submittedName>
</protein>
<keyword evidence="4" id="KW-1185">Reference proteome</keyword>
<dbReference type="InterPro" id="IPR050177">
    <property type="entry name" value="Lipid_A_modif_metabolic_enz"/>
</dbReference>
<accession>A0ABW1QDR7</accession>
<comment type="caution">
    <text evidence="3">The sequence shown here is derived from an EMBL/GenBank/DDBJ whole genome shotgun (WGS) entry which is preliminary data.</text>
</comment>
<feature type="domain" description="NAD-dependent epimerase/dehydratase" evidence="2">
    <location>
        <begin position="3"/>
        <end position="250"/>
    </location>
</feature>
<dbReference type="EMBL" id="JBHSQE010000003">
    <property type="protein sequence ID" value="MFC6146345.1"/>
    <property type="molecule type" value="Genomic_DNA"/>
</dbReference>
<organism evidence="3 4">
    <name type="scientific">Corynebacterium nasicanis</name>
    <dbReference type="NCBI Taxonomy" id="1448267"/>
    <lineage>
        <taxon>Bacteria</taxon>
        <taxon>Bacillati</taxon>
        <taxon>Actinomycetota</taxon>
        <taxon>Actinomycetes</taxon>
        <taxon>Mycobacteriales</taxon>
        <taxon>Corynebacteriaceae</taxon>
        <taxon>Corynebacterium</taxon>
    </lineage>
</organism>